<dbReference type="RefSeq" id="WP_153823389.1">
    <property type="nucleotide sequence ID" value="NZ_WJIE01000012.1"/>
</dbReference>
<dbReference type="InterPro" id="IPR025714">
    <property type="entry name" value="Methyltranfer_dom"/>
</dbReference>
<organism evidence="2 3">
    <name type="scientific">Polyangium spumosum</name>
    <dbReference type="NCBI Taxonomy" id="889282"/>
    <lineage>
        <taxon>Bacteria</taxon>
        <taxon>Pseudomonadati</taxon>
        <taxon>Myxococcota</taxon>
        <taxon>Polyangia</taxon>
        <taxon>Polyangiales</taxon>
        <taxon>Polyangiaceae</taxon>
        <taxon>Polyangium</taxon>
    </lineage>
</organism>
<feature type="domain" description="Methyltransferase" evidence="1">
    <location>
        <begin position="112"/>
        <end position="233"/>
    </location>
</feature>
<evidence type="ECO:0000313" key="3">
    <source>
        <dbReference type="Proteomes" id="UP000440224"/>
    </source>
</evidence>
<dbReference type="InterPro" id="IPR029063">
    <property type="entry name" value="SAM-dependent_MTases_sf"/>
</dbReference>
<gene>
    <name evidence="2" type="ORF">GF068_32365</name>
</gene>
<evidence type="ECO:0000313" key="2">
    <source>
        <dbReference type="EMBL" id="MRG96585.1"/>
    </source>
</evidence>
<accession>A0A6N7Q1V3</accession>
<comment type="caution">
    <text evidence="2">The sequence shown here is derived from an EMBL/GenBank/DDBJ whole genome shotgun (WGS) entry which is preliminary data.</text>
</comment>
<proteinExistence type="predicted"/>
<dbReference type="Proteomes" id="UP000440224">
    <property type="component" value="Unassembled WGS sequence"/>
</dbReference>
<dbReference type="Pfam" id="PF13679">
    <property type="entry name" value="Methyltransf_32"/>
    <property type="match status" value="1"/>
</dbReference>
<dbReference type="Gene3D" id="3.40.50.150">
    <property type="entry name" value="Vaccinia Virus protein VP39"/>
    <property type="match status" value="1"/>
</dbReference>
<dbReference type="GO" id="GO:0032259">
    <property type="term" value="P:methylation"/>
    <property type="evidence" value="ECO:0007669"/>
    <property type="project" value="UniProtKB-KW"/>
</dbReference>
<dbReference type="GO" id="GO:0005737">
    <property type="term" value="C:cytoplasm"/>
    <property type="evidence" value="ECO:0007669"/>
    <property type="project" value="TreeGrafter"/>
</dbReference>
<reference evidence="2 3" key="1">
    <citation type="submission" date="2019-10" db="EMBL/GenBank/DDBJ databases">
        <title>A soil myxobacterium in the family Polyangiaceae.</title>
        <authorList>
            <person name="Li Y."/>
            <person name="Wang J."/>
        </authorList>
    </citation>
    <scope>NUCLEOTIDE SEQUENCE [LARGE SCALE GENOMIC DNA]</scope>
    <source>
        <strain evidence="2 3">DSM 14734</strain>
    </source>
</reference>
<keyword evidence="2" id="KW-0808">Transferase</keyword>
<name>A0A6N7Q1V3_9BACT</name>
<dbReference type="EMBL" id="WJIE01000012">
    <property type="protein sequence ID" value="MRG96585.1"/>
    <property type="molecule type" value="Genomic_DNA"/>
</dbReference>
<keyword evidence="3" id="KW-1185">Reference proteome</keyword>
<keyword evidence="2" id="KW-0489">Methyltransferase</keyword>
<dbReference type="AlphaFoldDB" id="A0A6N7Q1V3"/>
<evidence type="ECO:0000259" key="1">
    <source>
        <dbReference type="Pfam" id="PF13679"/>
    </source>
</evidence>
<dbReference type="OrthoDB" id="5502886at2"/>
<sequence>MEAASRFVSEGLARALELVVPALDILRGRPDSKEPPDFCDTRGFTAFLSSLSDDELARCEAEGLAARLPALPGAPPSLVSLGRAALVVSALPERLTRETGTRLEQQKSVSARKKRQLEALLDAVRPMARRARRIVDVGAGRGHFTRLAAEMFECEALGIEREPRRVEAATSLGRGSRARFVVLDALREPLVFEPDDLAVGLHACGSLGDRLVLEAAKAPCDVALVSCCLQKIEAPAREPLSAAAREAGLVLPKEALGLSNLTARLVGVEASLAEMLSARRNRYALARLLRARGVSIAPGEEMRGINRRRARGGLAELAARALVLRGLEPATAAEIREHEAEGAIEFDRIRRWTLPRAMLSRPLEIVVVLDRAAALEERGYAARMAEVFEADATPRNLAILGEAPRGDG</sequence>
<protein>
    <submittedName>
        <fullName evidence="2">Methyltransferase</fullName>
    </submittedName>
</protein>
<dbReference type="PANTHER" id="PTHR13369">
    <property type="match status" value="1"/>
</dbReference>
<dbReference type="SUPFAM" id="SSF53335">
    <property type="entry name" value="S-adenosyl-L-methionine-dependent methyltransferases"/>
    <property type="match status" value="1"/>
</dbReference>
<dbReference type="GO" id="GO:0008168">
    <property type="term" value="F:methyltransferase activity"/>
    <property type="evidence" value="ECO:0007669"/>
    <property type="project" value="UniProtKB-KW"/>
</dbReference>
<dbReference type="CDD" id="cd02440">
    <property type="entry name" value="AdoMet_MTases"/>
    <property type="match status" value="1"/>
</dbReference>
<dbReference type="PANTHER" id="PTHR13369:SF0">
    <property type="entry name" value="GLUTATHIONE S-TRANSFERASE C-TERMINAL DOMAIN-CONTAINING PROTEIN"/>
    <property type="match status" value="1"/>
</dbReference>